<dbReference type="InterPro" id="IPR020806">
    <property type="entry name" value="PKS_PP-bd"/>
</dbReference>
<sequence length="1063" mass="114941">MDFLFRGAGARPGEPFPLTDIQQAYLAGRHPGLELGGGAAHSCFEFDCTGLDLPRLSRALDKVIGRHDALRTVVDGEDRQRVLDRVPAYEIAVRDLSERLAEAQAAELAAVRAELGTQIRDAGTWPLFDIRATVLPGGRTRLHLSLDHLFVDLRGFFAMFADWQRHYENEDLAADPPELPFRAYVLDRQRAAESEEGERAREYWLSRLDELPPGPELPLAVAPEQVGTPEFIRLGTSLDSPRWSALAAAAASRGLSPDAVLLAAYREVVRAWSNRPDFTVTLTLLDRCGRKDSEVGNFVSPSLFAVSDVDCGTFAERAAAVQQRLAEDRRHTAFSGIRVLRELVRRRHDSRAVAVPVVFSSLVEENSGADVLHAFGEPVHGASQTPQIWLENQVLLRDGGLAINWNAVAGLFPDGMLDAMLGAYRSVLARLADDPGSWDRSGRIVQLPPEAAAEQAAANQTAAELPPAALHELVARTARRTPDAVAVIADGAETTYRELTAHAHRLARRLRDAGEGKPNTVVAVSMRPGAGLIAALLGILHAGAAYVSIDPDLPEQRRHKLLSRCAATAVITDPELRDGLAWPSGLTVVTAADAEVLAQDDGPLDRRQGCDDLAYVIFTSGSTGEPKGVMISHRSAANTVQDINQRFGVTAADRVLAMAPTGFDLSVYDVFGVLGAGGAMVVPEPGKAGDAGHWTELIDRHRVTIWNSVPAPMRLWTDSLDDAPSGAGASLRLALLSGDWIPVTLPGRIRDRLPGMEVVSLGGATEASIWSVFHRIREVALDRPSIPYGKPLANQTLHIHDEHFDPCPTWVTGEIHIGGVGVAIGYWGDPERTAERFVTHPRTGERLYRTGDLGRYLPGGDIEILGRTDFQVKINGYRVELGEIEAALAAQPGIRQVLVDAPVSAAGQRQLAAYLIVDDPGAADPAKLRPALAETLPGYMVPHHFVAVDAFPLTGNGKIDRAALPRPWHGTGEPQRDAARGDEVESGLVRIWAEQLGHTEIGVEEGFFDVGGDSLHAMAIVRRLRAEFGIGDAAEQEVIEGLFTNATIAEFADVIRSLVDGRR</sequence>
<dbReference type="InterPro" id="IPR045851">
    <property type="entry name" value="AMP-bd_C_sf"/>
</dbReference>
<organism evidence="11 12">
    <name type="scientific">Amycolatopsis silviterrae</name>
    <dbReference type="NCBI Taxonomy" id="1656914"/>
    <lineage>
        <taxon>Bacteria</taxon>
        <taxon>Bacillati</taxon>
        <taxon>Actinomycetota</taxon>
        <taxon>Actinomycetes</taxon>
        <taxon>Pseudonocardiales</taxon>
        <taxon>Pseudonocardiaceae</taxon>
        <taxon>Amycolatopsis</taxon>
    </lineage>
</organism>
<dbReference type="InterPro" id="IPR036736">
    <property type="entry name" value="ACP-like_sf"/>
</dbReference>
<dbReference type="InterPro" id="IPR023213">
    <property type="entry name" value="CAT-like_dom_sf"/>
</dbReference>
<dbReference type="Gene3D" id="2.30.38.10">
    <property type="entry name" value="Luciferase, Domain 3"/>
    <property type="match status" value="1"/>
</dbReference>
<dbReference type="CDD" id="cd12114">
    <property type="entry name" value="A_NRPS_TlmIV_like"/>
    <property type="match status" value="1"/>
</dbReference>
<evidence type="ECO:0000313" key="11">
    <source>
        <dbReference type="EMBL" id="MFD2472909.1"/>
    </source>
</evidence>
<dbReference type="PANTHER" id="PTHR45527:SF10">
    <property type="entry name" value="PYOCHELIN SYNTHASE PCHF"/>
    <property type="match status" value="1"/>
</dbReference>
<name>A0ABW5HJF7_9PSEU</name>
<evidence type="ECO:0000256" key="8">
    <source>
        <dbReference type="ARBA" id="ARBA00033440"/>
    </source>
</evidence>
<dbReference type="SUPFAM" id="SSF52777">
    <property type="entry name" value="CoA-dependent acyltransferases"/>
    <property type="match status" value="2"/>
</dbReference>
<dbReference type="PROSITE" id="PS00012">
    <property type="entry name" value="PHOSPHOPANTETHEINE"/>
    <property type="match status" value="1"/>
</dbReference>
<proteinExistence type="inferred from homology"/>
<comment type="caution">
    <text evidence="11">The sequence shown here is derived from an EMBL/GenBank/DDBJ whole genome shotgun (WGS) entry which is preliminary data.</text>
</comment>
<reference evidence="12" key="1">
    <citation type="journal article" date="2019" name="Int. J. Syst. Evol. Microbiol.">
        <title>The Global Catalogue of Microorganisms (GCM) 10K type strain sequencing project: providing services to taxonomists for standard genome sequencing and annotation.</title>
        <authorList>
            <consortium name="The Broad Institute Genomics Platform"/>
            <consortium name="The Broad Institute Genome Sequencing Center for Infectious Disease"/>
            <person name="Wu L."/>
            <person name="Ma J."/>
        </authorList>
    </citation>
    <scope>NUCLEOTIDE SEQUENCE [LARGE SCALE GENOMIC DNA]</scope>
    <source>
        <strain evidence="12">CGMCC 4.7641</strain>
    </source>
</reference>
<accession>A0ABW5HJF7</accession>
<dbReference type="InterPro" id="IPR010071">
    <property type="entry name" value="AA_adenyl_dom"/>
</dbReference>
<evidence type="ECO:0000256" key="9">
    <source>
        <dbReference type="SAM" id="MobiDB-lite"/>
    </source>
</evidence>
<dbReference type="InterPro" id="IPR001242">
    <property type="entry name" value="Condensation_dom"/>
</dbReference>
<dbReference type="InterPro" id="IPR009081">
    <property type="entry name" value="PP-bd_ACP"/>
</dbReference>
<dbReference type="SUPFAM" id="SSF47336">
    <property type="entry name" value="ACP-like"/>
    <property type="match status" value="1"/>
</dbReference>
<evidence type="ECO:0000259" key="10">
    <source>
        <dbReference type="PROSITE" id="PS50075"/>
    </source>
</evidence>
<dbReference type="InterPro" id="IPR006162">
    <property type="entry name" value="Ppantetheine_attach_site"/>
</dbReference>
<dbReference type="InterPro" id="IPR020459">
    <property type="entry name" value="AMP-binding"/>
</dbReference>
<dbReference type="Pfam" id="PF00668">
    <property type="entry name" value="Condensation"/>
    <property type="match status" value="1"/>
</dbReference>
<dbReference type="SMART" id="SM00823">
    <property type="entry name" value="PKS_PP"/>
    <property type="match status" value="1"/>
</dbReference>
<evidence type="ECO:0000256" key="7">
    <source>
        <dbReference type="ARBA" id="ARBA00022598"/>
    </source>
</evidence>
<dbReference type="Pfam" id="PF13193">
    <property type="entry name" value="AMP-binding_C"/>
    <property type="match status" value="1"/>
</dbReference>
<feature type="region of interest" description="Disordered" evidence="9">
    <location>
        <begin position="962"/>
        <end position="982"/>
    </location>
</feature>
<gene>
    <name evidence="11" type="ORF">ACFSVL_36310</name>
</gene>
<dbReference type="CDD" id="cd19535">
    <property type="entry name" value="Cyc_NRPS"/>
    <property type="match status" value="1"/>
</dbReference>
<dbReference type="Gene3D" id="1.10.1200.10">
    <property type="entry name" value="ACP-like"/>
    <property type="match status" value="1"/>
</dbReference>
<dbReference type="Pfam" id="PF00501">
    <property type="entry name" value="AMP-binding"/>
    <property type="match status" value="1"/>
</dbReference>
<feature type="domain" description="Carrier" evidence="10">
    <location>
        <begin position="979"/>
        <end position="1059"/>
    </location>
</feature>
<dbReference type="InterPro" id="IPR020845">
    <property type="entry name" value="AMP-binding_CS"/>
</dbReference>
<dbReference type="InterPro" id="IPR057737">
    <property type="entry name" value="Condensation_MtbB-like"/>
</dbReference>
<dbReference type="EMBL" id="JBHUKS010000028">
    <property type="protein sequence ID" value="MFD2472909.1"/>
    <property type="molecule type" value="Genomic_DNA"/>
</dbReference>
<dbReference type="NCBIfam" id="TIGR01733">
    <property type="entry name" value="AA-adenyl-dom"/>
    <property type="match status" value="1"/>
</dbReference>
<evidence type="ECO:0000256" key="1">
    <source>
        <dbReference type="ARBA" id="ARBA00001957"/>
    </source>
</evidence>
<dbReference type="PRINTS" id="PR00154">
    <property type="entry name" value="AMPBINDING"/>
</dbReference>
<keyword evidence="7" id="KW-0436">Ligase</keyword>
<comment type="cofactor">
    <cofactor evidence="1">
        <name>pantetheine 4'-phosphate</name>
        <dbReference type="ChEBI" id="CHEBI:47942"/>
    </cofactor>
</comment>
<evidence type="ECO:0000256" key="6">
    <source>
        <dbReference type="ARBA" id="ARBA00022553"/>
    </source>
</evidence>
<dbReference type="Pfam" id="PF00550">
    <property type="entry name" value="PP-binding"/>
    <property type="match status" value="1"/>
</dbReference>
<dbReference type="RefSeq" id="WP_378310984.1">
    <property type="nucleotide sequence ID" value="NZ_JBHUKS010000028.1"/>
</dbReference>
<dbReference type="InterPro" id="IPR000873">
    <property type="entry name" value="AMP-dep_synth/lig_dom"/>
</dbReference>
<dbReference type="PROSITE" id="PS00455">
    <property type="entry name" value="AMP_BINDING"/>
    <property type="match status" value="1"/>
</dbReference>
<evidence type="ECO:0000256" key="3">
    <source>
        <dbReference type="ARBA" id="ARBA00007380"/>
    </source>
</evidence>
<dbReference type="PANTHER" id="PTHR45527">
    <property type="entry name" value="NONRIBOSOMAL PEPTIDE SYNTHETASE"/>
    <property type="match status" value="1"/>
</dbReference>
<evidence type="ECO:0000256" key="4">
    <source>
        <dbReference type="ARBA" id="ARBA00016743"/>
    </source>
</evidence>
<evidence type="ECO:0000313" key="12">
    <source>
        <dbReference type="Proteomes" id="UP001597483"/>
    </source>
</evidence>
<evidence type="ECO:0000256" key="5">
    <source>
        <dbReference type="ARBA" id="ARBA00022450"/>
    </source>
</evidence>
<dbReference type="PROSITE" id="PS50075">
    <property type="entry name" value="CARRIER"/>
    <property type="match status" value="1"/>
</dbReference>
<dbReference type="Gene3D" id="3.40.50.980">
    <property type="match status" value="2"/>
</dbReference>
<dbReference type="SUPFAM" id="SSF56801">
    <property type="entry name" value="Acetyl-CoA synthetase-like"/>
    <property type="match status" value="1"/>
</dbReference>
<keyword evidence="12" id="KW-1185">Reference proteome</keyword>
<dbReference type="Proteomes" id="UP001597483">
    <property type="component" value="Unassembled WGS sequence"/>
</dbReference>
<evidence type="ECO:0000256" key="2">
    <source>
        <dbReference type="ARBA" id="ARBA00005102"/>
    </source>
</evidence>
<keyword evidence="5" id="KW-0596">Phosphopantetheine</keyword>
<protein>
    <recommendedName>
        <fullName evidence="4">Phenyloxazoline synthase MbtB</fullName>
    </recommendedName>
    <alternativeName>
        <fullName evidence="8">Mycobactin synthetase protein B</fullName>
    </alternativeName>
</protein>
<dbReference type="InterPro" id="IPR025110">
    <property type="entry name" value="AMP-bd_C"/>
</dbReference>
<comment type="similarity">
    <text evidence="3">Belongs to the ATP-dependent AMP-binding enzyme family. MbtB subfamily.</text>
</comment>
<keyword evidence="6" id="KW-0597">Phosphoprotein</keyword>
<dbReference type="Gene3D" id="3.30.559.30">
    <property type="entry name" value="Nonribosomal peptide synthetase, condensation domain"/>
    <property type="match status" value="1"/>
</dbReference>
<comment type="pathway">
    <text evidence="2">Siderophore biosynthesis; mycobactin biosynthesis.</text>
</comment>
<dbReference type="Gene3D" id="3.30.559.10">
    <property type="entry name" value="Chloramphenicol acetyltransferase-like domain"/>
    <property type="match status" value="1"/>
</dbReference>
<dbReference type="Gene3D" id="3.30.300.30">
    <property type="match status" value="1"/>
</dbReference>